<dbReference type="Proteomes" id="UP001147733">
    <property type="component" value="Unassembled WGS sequence"/>
</dbReference>
<dbReference type="RefSeq" id="XP_056497696.1">
    <property type="nucleotide sequence ID" value="XM_056647931.1"/>
</dbReference>
<evidence type="ECO:0000313" key="2">
    <source>
        <dbReference type="Proteomes" id="UP001147733"/>
    </source>
</evidence>
<comment type="caution">
    <text evidence="1">The sequence shown here is derived from an EMBL/GenBank/DDBJ whole genome shotgun (WGS) entry which is preliminary data.</text>
</comment>
<gene>
    <name evidence="1" type="ORF">N7469_009013</name>
</gene>
<dbReference type="GeneID" id="81387098"/>
<protein>
    <submittedName>
        <fullName evidence="1">Uncharacterized protein</fullName>
    </submittedName>
</protein>
<sequence>MNNLIEKHALLDATPFTPPVAHLLCMDKNYTDTLVYNIEGLVPSCASQIADSKKKLLEAYKLATDTYEY</sequence>
<organism evidence="1 2">
    <name type="scientific">Penicillium citrinum</name>
    <dbReference type="NCBI Taxonomy" id="5077"/>
    <lineage>
        <taxon>Eukaryota</taxon>
        <taxon>Fungi</taxon>
        <taxon>Dikarya</taxon>
        <taxon>Ascomycota</taxon>
        <taxon>Pezizomycotina</taxon>
        <taxon>Eurotiomycetes</taxon>
        <taxon>Eurotiomycetidae</taxon>
        <taxon>Eurotiales</taxon>
        <taxon>Aspergillaceae</taxon>
        <taxon>Penicillium</taxon>
    </lineage>
</organism>
<dbReference type="AlphaFoldDB" id="A0A9W9NQ48"/>
<dbReference type="OrthoDB" id="4322414at2759"/>
<accession>A0A9W9NQ48</accession>
<reference evidence="1" key="2">
    <citation type="journal article" date="2023" name="IMA Fungus">
        <title>Comparative genomic study of the Penicillium genus elucidates a diverse pangenome and 15 lateral gene transfer events.</title>
        <authorList>
            <person name="Petersen C."/>
            <person name="Sorensen T."/>
            <person name="Nielsen M.R."/>
            <person name="Sondergaard T.E."/>
            <person name="Sorensen J.L."/>
            <person name="Fitzpatrick D.A."/>
            <person name="Frisvad J.C."/>
            <person name="Nielsen K.L."/>
        </authorList>
    </citation>
    <scope>NUCLEOTIDE SEQUENCE</scope>
    <source>
        <strain evidence="1">IBT 23319</strain>
    </source>
</reference>
<evidence type="ECO:0000313" key="1">
    <source>
        <dbReference type="EMBL" id="KAJ5222773.1"/>
    </source>
</evidence>
<keyword evidence="2" id="KW-1185">Reference proteome</keyword>
<reference evidence="1" key="1">
    <citation type="submission" date="2022-11" db="EMBL/GenBank/DDBJ databases">
        <authorList>
            <person name="Petersen C."/>
        </authorList>
    </citation>
    <scope>NUCLEOTIDE SEQUENCE</scope>
    <source>
        <strain evidence="1">IBT 23319</strain>
    </source>
</reference>
<dbReference type="EMBL" id="JAPQKT010000008">
    <property type="protein sequence ID" value="KAJ5222773.1"/>
    <property type="molecule type" value="Genomic_DNA"/>
</dbReference>
<proteinExistence type="predicted"/>
<name>A0A9W9NQ48_PENCI</name>